<evidence type="ECO:0000313" key="2">
    <source>
        <dbReference type="Proteomes" id="UP000267223"/>
    </source>
</evidence>
<accession>A0A3M9NAH5</accession>
<sequence length="65" mass="7070">MFLAKLGWAAVAENPELAEFKLECDINLKPGLLISSGEITITRTLALPLSVCTNQASCTDPRHEK</sequence>
<keyword evidence="2" id="KW-1185">Reference proteome</keyword>
<organism evidence="1 2">
    <name type="scientific">Hanamia caeni</name>
    <dbReference type="NCBI Taxonomy" id="2294116"/>
    <lineage>
        <taxon>Bacteria</taxon>
        <taxon>Pseudomonadati</taxon>
        <taxon>Bacteroidota</taxon>
        <taxon>Chitinophagia</taxon>
        <taxon>Chitinophagales</taxon>
        <taxon>Chitinophagaceae</taxon>
        <taxon>Hanamia</taxon>
    </lineage>
</organism>
<evidence type="ECO:0000313" key="1">
    <source>
        <dbReference type="EMBL" id="RNI34789.1"/>
    </source>
</evidence>
<name>A0A3M9NAH5_9BACT</name>
<dbReference type="Proteomes" id="UP000267223">
    <property type="component" value="Unassembled WGS sequence"/>
</dbReference>
<comment type="caution">
    <text evidence="1">The sequence shown here is derived from an EMBL/GenBank/DDBJ whole genome shotgun (WGS) entry which is preliminary data.</text>
</comment>
<protein>
    <submittedName>
        <fullName evidence="1">Uncharacterized protein</fullName>
    </submittedName>
</protein>
<reference evidence="1 2" key="1">
    <citation type="submission" date="2018-11" db="EMBL/GenBank/DDBJ databases">
        <title>Draft genome sequence of Ferruginibacter sp. BO-59.</title>
        <authorList>
            <person name="Im W.T."/>
        </authorList>
    </citation>
    <scope>NUCLEOTIDE SEQUENCE [LARGE SCALE GENOMIC DNA]</scope>
    <source>
        <strain evidence="1 2">BO-59</strain>
    </source>
</reference>
<proteinExistence type="predicted"/>
<dbReference type="AlphaFoldDB" id="A0A3M9NAH5"/>
<dbReference type="EMBL" id="RJJR01000012">
    <property type="protein sequence ID" value="RNI34789.1"/>
    <property type="molecule type" value="Genomic_DNA"/>
</dbReference>
<gene>
    <name evidence="1" type="ORF">EFY79_13940</name>
</gene>